<dbReference type="GO" id="GO:0005737">
    <property type="term" value="C:cytoplasm"/>
    <property type="evidence" value="ECO:0007669"/>
    <property type="project" value="UniProtKB-SubCell"/>
</dbReference>
<evidence type="ECO:0000256" key="1">
    <source>
        <dbReference type="ARBA" id="ARBA00004496"/>
    </source>
</evidence>
<evidence type="ECO:0000259" key="6">
    <source>
        <dbReference type="PROSITE" id="PS50937"/>
    </source>
</evidence>
<dbReference type="PROSITE" id="PS00552">
    <property type="entry name" value="HTH_MERR_1"/>
    <property type="match status" value="1"/>
</dbReference>
<dbReference type="Gene3D" id="1.10.1660.10">
    <property type="match status" value="1"/>
</dbReference>
<proteinExistence type="predicted"/>
<dbReference type="SUPFAM" id="SSF46955">
    <property type="entry name" value="Putative DNA-binding domain"/>
    <property type="match status" value="1"/>
</dbReference>
<dbReference type="Pfam" id="PF09278">
    <property type="entry name" value="MerR-DNA-bind"/>
    <property type="match status" value="1"/>
</dbReference>
<evidence type="ECO:0000256" key="4">
    <source>
        <dbReference type="ARBA" id="ARBA00023125"/>
    </source>
</evidence>
<evidence type="ECO:0000313" key="7">
    <source>
        <dbReference type="EMBL" id="GGI21534.1"/>
    </source>
</evidence>
<dbReference type="NCBIfam" id="TIGR02044">
    <property type="entry name" value="CueR"/>
    <property type="match status" value="1"/>
</dbReference>
<comment type="caution">
    <text evidence="7">The sequence shown here is derived from an EMBL/GenBank/DDBJ whole genome shotgun (WGS) entry which is preliminary data.</text>
</comment>
<dbReference type="AlphaFoldDB" id="A0A8J3AT10"/>
<dbReference type="RefSeq" id="WP_188382174.1">
    <property type="nucleotide sequence ID" value="NZ_BMDI01000004.1"/>
</dbReference>
<dbReference type="GO" id="GO:0003700">
    <property type="term" value="F:DNA-binding transcription factor activity"/>
    <property type="evidence" value="ECO:0007669"/>
    <property type="project" value="InterPro"/>
</dbReference>
<dbReference type="PANTHER" id="PTHR30204">
    <property type="entry name" value="REDOX-CYCLING DRUG-SENSING TRANSCRIPTIONAL ACTIVATOR SOXR"/>
    <property type="match status" value="1"/>
</dbReference>
<dbReference type="PRINTS" id="PR00040">
    <property type="entry name" value="HTHMERR"/>
</dbReference>
<dbReference type="PROSITE" id="PS50937">
    <property type="entry name" value="HTH_MERR_2"/>
    <property type="match status" value="1"/>
</dbReference>
<sequence>MNIGQAAAASGISAKMIRHYESIDLIKPGPRTDAGYRIYNDKDLHTLRFIKRARALDFSLEQIRTLLSLWQDTHRASADVKALALEHVHALDQRITALSEMRDTLADLARSCSGDERADCPILLGLSDPAQDRHCCSNN</sequence>
<keyword evidence="4" id="KW-0238">DNA-binding</keyword>
<dbReference type="GO" id="GO:0005507">
    <property type="term" value="F:copper ion binding"/>
    <property type="evidence" value="ECO:0007669"/>
    <property type="project" value="InterPro"/>
</dbReference>
<keyword evidence="5" id="KW-0804">Transcription</keyword>
<dbReference type="InterPro" id="IPR011789">
    <property type="entry name" value="CueR"/>
</dbReference>
<dbReference type="Pfam" id="PF00376">
    <property type="entry name" value="MerR"/>
    <property type="match status" value="1"/>
</dbReference>
<keyword evidence="2" id="KW-0963">Cytoplasm</keyword>
<organism evidence="7 8">
    <name type="scientific">Oxalicibacterium faecigallinarum</name>
    <dbReference type="NCBI Taxonomy" id="573741"/>
    <lineage>
        <taxon>Bacteria</taxon>
        <taxon>Pseudomonadati</taxon>
        <taxon>Pseudomonadota</taxon>
        <taxon>Betaproteobacteria</taxon>
        <taxon>Burkholderiales</taxon>
        <taxon>Oxalobacteraceae</taxon>
        <taxon>Oxalicibacterium</taxon>
    </lineage>
</organism>
<dbReference type="PANTHER" id="PTHR30204:SF94">
    <property type="entry name" value="HEAVY METAL-DEPENDENT TRANSCRIPTIONAL REGULATOR HI_0293-RELATED"/>
    <property type="match status" value="1"/>
</dbReference>
<accession>A0A8J3AT10</accession>
<gene>
    <name evidence="7" type="ORF">GCM10008066_29530</name>
</gene>
<evidence type="ECO:0000256" key="3">
    <source>
        <dbReference type="ARBA" id="ARBA00023015"/>
    </source>
</evidence>
<keyword evidence="3" id="KW-0805">Transcription regulation</keyword>
<dbReference type="CDD" id="cd01108">
    <property type="entry name" value="HTH_CueR"/>
    <property type="match status" value="1"/>
</dbReference>
<name>A0A8J3AT10_9BURK</name>
<dbReference type="InterPro" id="IPR015358">
    <property type="entry name" value="Tscrpt_reg_MerR_DNA-bd"/>
</dbReference>
<comment type="subcellular location">
    <subcellularLocation>
        <location evidence="1">Cytoplasm</location>
    </subcellularLocation>
</comment>
<reference evidence="8" key="1">
    <citation type="journal article" date="2019" name="Int. J. Syst. Evol. Microbiol.">
        <title>The Global Catalogue of Microorganisms (GCM) 10K type strain sequencing project: providing services to taxonomists for standard genome sequencing and annotation.</title>
        <authorList>
            <consortium name="The Broad Institute Genomics Platform"/>
            <consortium name="The Broad Institute Genome Sequencing Center for Infectious Disease"/>
            <person name="Wu L."/>
            <person name="Ma J."/>
        </authorList>
    </citation>
    <scope>NUCLEOTIDE SEQUENCE [LARGE SCALE GENOMIC DNA]</scope>
    <source>
        <strain evidence="8">CCM 2767</strain>
    </source>
</reference>
<evidence type="ECO:0000256" key="2">
    <source>
        <dbReference type="ARBA" id="ARBA00022490"/>
    </source>
</evidence>
<feature type="domain" description="HTH merR-type" evidence="6">
    <location>
        <begin position="1"/>
        <end position="69"/>
    </location>
</feature>
<dbReference type="SMART" id="SM00422">
    <property type="entry name" value="HTH_MERR"/>
    <property type="match status" value="1"/>
</dbReference>
<evidence type="ECO:0000313" key="8">
    <source>
        <dbReference type="Proteomes" id="UP000642180"/>
    </source>
</evidence>
<dbReference type="InterPro" id="IPR047057">
    <property type="entry name" value="MerR_fam"/>
</dbReference>
<evidence type="ECO:0000256" key="5">
    <source>
        <dbReference type="ARBA" id="ARBA00023163"/>
    </source>
</evidence>
<dbReference type="GO" id="GO:0003677">
    <property type="term" value="F:DNA binding"/>
    <property type="evidence" value="ECO:0007669"/>
    <property type="project" value="UniProtKB-KW"/>
</dbReference>
<dbReference type="InterPro" id="IPR009061">
    <property type="entry name" value="DNA-bd_dom_put_sf"/>
</dbReference>
<dbReference type="InterPro" id="IPR000551">
    <property type="entry name" value="MerR-type_HTH_dom"/>
</dbReference>
<protein>
    <submittedName>
        <fullName evidence="7">Cu(I)-responsive transcriptional regulator</fullName>
    </submittedName>
</protein>
<keyword evidence="8" id="KW-1185">Reference proteome</keyword>
<dbReference type="Proteomes" id="UP000642180">
    <property type="component" value="Unassembled WGS sequence"/>
</dbReference>
<dbReference type="GO" id="GO:0045893">
    <property type="term" value="P:positive regulation of DNA-templated transcription"/>
    <property type="evidence" value="ECO:0007669"/>
    <property type="project" value="InterPro"/>
</dbReference>
<dbReference type="EMBL" id="BMDI01000004">
    <property type="protein sequence ID" value="GGI21534.1"/>
    <property type="molecule type" value="Genomic_DNA"/>
</dbReference>